<evidence type="ECO:0000259" key="11">
    <source>
        <dbReference type="Pfam" id="PF03109"/>
    </source>
</evidence>
<feature type="domain" description="ABC1 atypical kinase-like" evidence="11">
    <location>
        <begin position="50"/>
        <end position="141"/>
    </location>
</feature>
<dbReference type="GO" id="GO:0005524">
    <property type="term" value="F:ATP binding"/>
    <property type="evidence" value="ECO:0007669"/>
    <property type="project" value="UniProtKB-KW"/>
</dbReference>
<comment type="similarity">
    <text evidence="1">Belongs to the protein kinase superfamily. BUD32 family.</text>
</comment>
<evidence type="ECO:0000313" key="12">
    <source>
        <dbReference type="EMBL" id="GGP20479.1"/>
    </source>
</evidence>
<reference evidence="12" key="1">
    <citation type="journal article" date="2014" name="Int. J. Syst. Evol. Microbiol.">
        <title>Complete genome sequence of Corynebacterium casei LMG S-19264T (=DSM 44701T), isolated from a smear-ripened cheese.</title>
        <authorList>
            <consortium name="US DOE Joint Genome Institute (JGI-PGF)"/>
            <person name="Walter F."/>
            <person name="Albersmeier A."/>
            <person name="Kalinowski J."/>
            <person name="Ruckert C."/>
        </authorList>
    </citation>
    <scope>NUCLEOTIDE SEQUENCE</scope>
    <source>
        <strain evidence="12">JCM 10088</strain>
    </source>
</reference>
<evidence type="ECO:0000256" key="5">
    <source>
        <dbReference type="ARBA" id="ARBA00022694"/>
    </source>
</evidence>
<dbReference type="NCBIfam" id="TIGR03724">
    <property type="entry name" value="arch_bud32"/>
    <property type="match status" value="1"/>
</dbReference>
<dbReference type="EMBL" id="BMNL01000002">
    <property type="protein sequence ID" value="GGP20479.1"/>
    <property type="molecule type" value="Genomic_DNA"/>
</dbReference>
<dbReference type="GO" id="GO:0008033">
    <property type="term" value="P:tRNA processing"/>
    <property type="evidence" value="ECO:0007669"/>
    <property type="project" value="UniProtKB-KW"/>
</dbReference>
<evidence type="ECO:0000256" key="1">
    <source>
        <dbReference type="ARBA" id="ARBA00010630"/>
    </source>
</evidence>
<keyword evidence="3" id="KW-0723">Serine/threonine-protein kinase</keyword>
<proteinExistence type="inferred from homology"/>
<dbReference type="GO" id="GO:0005829">
    <property type="term" value="C:cytosol"/>
    <property type="evidence" value="ECO:0007669"/>
    <property type="project" value="TreeGrafter"/>
</dbReference>
<keyword evidence="6" id="KW-0547">Nucleotide-binding</keyword>
<evidence type="ECO:0000313" key="13">
    <source>
        <dbReference type="Proteomes" id="UP000610960"/>
    </source>
</evidence>
<comment type="catalytic activity">
    <reaction evidence="10">
        <text>L-seryl-[protein] + ATP = O-phospho-L-seryl-[protein] + ADP + H(+)</text>
        <dbReference type="Rhea" id="RHEA:17989"/>
        <dbReference type="Rhea" id="RHEA-COMP:9863"/>
        <dbReference type="Rhea" id="RHEA-COMP:11604"/>
        <dbReference type="ChEBI" id="CHEBI:15378"/>
        <dbReference type="ChEBI" id="CHEBI:29999"/>
        <dbReference type="ChEBI" id="CHEBI:30616"/>
        <dbReference type="ChEBI" id="CHEBI:83421"/>
        <dbReference type="ChEBI" id="CHEBI:456216"/>
        <dbReference type="EC" id="2.7.11.1"/>
    </reaction>
</comment>
<dbReference type="InterPro" id="IPR004147">
    <property type="entry name" value="ABC1_dom"/>
</dbReference>
<reference evidence="12" key="2">
    <citation type="submission" date="2020-09" db="EMBL/GenBank/DDBJ databases">
        <authorList>
            <person name="Sun Q."/>
            <person name="Ohkuma M."/>
        </authorList>
    </citation>
    <scope>NUCLEOTIDE SEQUENCE</scope>
    <source>
        <strain evidence="12">JCM 10088</strain>
    </source>
</reference>
<comment type="caution">
    <text evidence="12">The sequence shown here is derived from an EMBL/GenBank/DDBJ whole genome shotgun (WGS) entry which is preliminary data.</text>
</comment>
<evidence type="ECO:0000256" key="3">
    <source>
        <dbReference type="ARBA" id="ARBA00022527"/>
    </source>
</evidence>
<evidence type="ECO:0000256" key="6">
    <source>
        <dbReference type="ARBA" id="ARBA00022741"/>
    </source>
</evidence>
<sequence length="207" mass="23587">MDRVMIARGAEAVLYLEDWLGLRVLVKERVAKPYRLREVDERIRFRRTINEAKNMLAASRLVPVPEVYDVDTSRFIIRMRYIKSPRLMDLLPSRSDLLQLFAKYLAILHSNGFMHGDPTPANALVGDRLYIIDFGLSARMPGNGLSVEEAAIDLNILMKSLESNNMAELVQIAVDAYQRELGPLGSSVVNQVRKIRRMARYQLRGIG</sequence>
<dbReference type="InterPro" id="IPR011009">
    <property type="entry name" value="Kinase-like_dom_sf"/>
</dbReference>
<dbReference type="InterPro" id="IPR022495">
    <property type="entry name" value="Bud32"/>
</dbReference>
<evidence type="ECO:0000256" key="4">
    <source>
        <dbReference type="ARBA" id="ARBA00022679"/>
    </source>
</evidence>
<evidence type="ECO:0000256" key="8">
    <source>
        <dbReference type="ARBA" id="ARBA00022840"/>
    </source>
</evidence>
<keyword evidence="13" id="KW-1185">Reference proteome</keyword>
<keyword evidence="7" id="KW-0418">Kinase</keyword>
<comment type="catalytic activity">
    <reaction evidence="9">
        <text>L-threonyl-[protein] + ATP = O-phospho-L-threonyl-[protein] + ADP + H(+)</text>
        <dbReference type="Rhea" id="RHEA:46608"/>
        <dbReference type="Rhea" id="RHEA-COMP:11060"/>
        <dbReference type="Rhea" id="RHEA-COMP:11605"/>
        <dbReference type="ChEBI" id="CHEBI:15378"/>
        <dbReference type="ChEBI" id="CHEBI:30013"/>
        <dbReference type="ChEBI" id="CHEBI:30616"/>
        <dbReference type="ChEBI" id="CHEBI:61977"/>
        <dbReference type="ChEBI" id="CHEBI:456216"/>
        <dbReference type="EC" id="2.7.11.1"/>
    </reaction>
</comment>
<dbReference type="AlphaFoldDB" id="A0A830GXV3"/>
<dbReference type="SUPFAM" id="SSF56112">
    <property type="entry name" value="Protein kinase-like (PK-like)"/>
    <property type="match status" value="1"/>
</dbReference>
<keyword evidence="4" id="KW-0808">Transferase</keyword>
<keyword evidence="5" id="KW-0819">tRNA processing</keyword>
<dbReference type="Proteomes" id="UP000610960">
    <property type="component" value="Unassembled WGS sequence"/>
</dbReference>
<dbReference type="PANTHER" id="PTHR12209">
    <property type="entry name" value="NON-SPECIFIC SERINE/THREONINE PROTEIN KINASE"/>
    <property type="match status" value="1"/>
</dbReference>
<dbReference type="Gene3D" id="3.30.200.20">
    <property type="entry name" value="Phosphorylase Kinase, domain 1"/>
    <property type="match status" value="1"/>
</dbReference>
<evidence type="ECO:0000256" key="7">
    <source>
        <dbReference type="ARBA" id="ARBA00022777"/>
    </source>
</evidence>
<evidence type="ECO:0000256" key="9">
    <source>
        <dbReference type="ARBA" id="ARBA00047899"/>
    </source>
</evidence>
<accession>A0A830GXV3</accession>
<evidence type="ECO:0000256" key="2">
    <source>
        <dbReference type="ARBA" id="ARBA00012513"/>
    </source>
</evidence>
<gene>
    <name evidence="12" type="ORF">GCM10007981_08730</name>
</gene>
<dbReference type="Gene3D" id="1.10.510.10">
    <property type="entry name" value="Transferase(Phosphotransferase) domain 1"/>
    <property type="match status" value="1"/>
</dbReference>
<dbReference type="RefSeq" id="WP_188596207.1">
    <property type="nucleotide sequence ID" value="NZ_BMNL01000002.1"/>
</dbReference>
<dbReference type="OrthoDB" id="31344at2157"/>
<dbReference type="Pfam" id="PF03109">
    <property type="entry name" value="ABC1"/>
    <property type="match status" value="1"/>
</dbReference>
<evidence type="ECO:0000256" key="10">
    <source>
        <dbReference type="ARBA" id="ARBA00048679"/>
    </source>
</evidence>
<dbReference type="GO" id="GO:0004674">
    <property type="term" value="F:protein serine/threonine kinase activity"/>
    <property type="evidence" value="ECO:0007669"/>
    <property type="project" value="UniProtKB-KW"/>
</dbReference>
<name>A0A830GXV3_9CREN</name>
<protein>
    <recommendedName>
        <fullName evidence="2">non-specific serine/threonine protein kinase</fullName>
        <ecNumber evidence="2">2.7.11.1</ecNumber>
    </recommendedName>
</protein>
<keyword evidence="8" id="KW-0067">ATP-binding</keyword>
<dbReference type="PANTHER" id="PTHR12209:SF0">
    <property type="entry name" value="EKC_KEOPS COMPLEX SUBUNIT TP53RK"/>
    <property type="match status" value="1"/>
</dbReference>
<dbReference type="EC" id="2.7.11.1" evidence="2"/>
<organism evidence="12 13">
    <name type="scientific">Thermocladium modestius</name>
    <dbReference type="NCBI Taxonomy" id="62609"/>
    <lineage>
        <taxon>Archaea</taxon>
        <taxon>Thermoproteota</taxon>
        <taxon>Thermoprotei</taxon>
        <taxon>Thermoproteales</taxon>
        <taxon>Thermoproteaceae</taxon>
        <taxon>Thermocladium</taxon>
    </lineage>
</organism>